<sequence length="17" mass="2010">MPQYVDSKKLHATMFIT</sequence>
<dbReference type="EMBL" id="GBRH01190476">
    <property type="protein sequence ID" value="JAE07420.1"/>
    <property type="molecule type" value="Transcribed_RNA"/>
</dbReference>
<evidence type="ECO:0000313" key="1">
    <source>
        <dbReference type="EMBL" id="JAE07420.1"/>
    </source>
</evidence>
<dbReference type="AlphaFoldDB" id="A0A0A9F2Z6"/>
<reference evidence="1" key="2">
    <citation type="journal article" date="2015" name="Data Brief">
        <title>Shoot transcriptome of the giant reed, Arundo donax.</title>
        <authorList>
            <person name="Barrero R.A."/>
            <person name="Guerrero F.D."/>
            <person name="Moolhuijzen P."/>
            <person name="Goolsby J.A."/>
            <person name="Tidwell J."/>
            <person name="Bellgard S.E."/>
            <person name="Bellgard M.I."/>
        </authorList>
    </citation>
    <scope>NUCLEOTIDE SEQUENCE</scope>
    <source>
        <tissue evidence="1">Shoot tissue taken approximately 20 cm above the soil surface</tissue>
    </source>
</reference>
<organism evidence="1">
    <name type="scientific">Arundo donax</name>
    <name type="common">Giant reed</name>
    <name type="synonym">Donax arundinaceus</name>
    <dbReference type="NCBI Taxonomy" id="35708"/>
    <lineage>
        <taxon>Eukaryota</taxon>
        <taxon>Viridiplantae</taxon>
        <taxon>Streptophyta</taxon>
        <taxon>Embryophyta</taxon>
        <taxon>Tracheophyta</taxon>
        <taxon>Spermatophyta</taxon>
        <taxon>Magnoliopsida</taxon>
        <taxon>Liliopsida</taxon>
        <taxon>Poales</taxon>
        <taxon>Poaceae</taxon>
        <taxon>PACMAD clade</taxon>
        <taxon>Arundinoideae</taxon>
        <taxon>Arundineae</taxon>
        <taxon>Arundo</taxon>
    </lineage>
</organism>
<protein>
    <submittedName>
        <fullName evidence="1">Uncharacterized protein</fullName>
    </submittedName>
</protein>
<accession>A0A0A9F2Z6</accession>
<name>A0A0A9F2Z6_ARUDO</name>
<reference evidence="1" key="1">
    <citation type="submission" date="2014-09" db="EMBL/GenBank/DDBJ databases">
        <authorList>
            <person name="Magalhaes I.L.F."/>
            <person name="Oliveira U."/>
            <person name="Santos F.R."/>
            <person name="Vidigal T.H.D.A."/>
            <person name="Brescovit A.D."/>
            <person name="Santos A.J."/>
        </authorList>
    </citation>
    <scope>NUCLEOTIDE SEQUENCE</scope>
    <source>
        <tissue evidence="1">Shoot tissue taken approximately 20 cm above the soil surface</tissue>
    </source>
</reference>
<proteinExistence type="predicted"/>